<evidence type="ECO:0000256" key="1">
    <source>
        <dbReference type="SAM" id="MobiDB-lite"/>
    </source>
</evidence>
<protein>
    <recommendedName>
        <fullName evidence="4">Transposase</fullName>
    </recommendedName>
</protein>
<geneLocation type="plasmid" evidence="2 3">
    <name>punmamed2</name>
</geneLocation>
<feature type="compositionally biased region" description="Basic and acidic residues" evidence="1">
    <location>
        <begin position="172"/>
        <end position="182"/>
    </location>
</feature>
<evidence type="ECO:0000313" key="2">
    <source>
        <dbReference type="EMBL" id="WBP92026.1"/>
    </source>
</evidence>
<keyword evidence="3" id="KW-1185">Reference proteome</keyword>
<organism evidence="2 3">
    <name type="scientific">Kitasatospora cathayae</name>
    <dbReference type="NCBI Taxonomy" id="3004092"/>
    <lineage>
        <taxon>Bacteria</taxon>
        <taxon>Bacillati</taxon>
        <taxon>Actinomycetota</taxon>
        <taxon>Actinomycetes</taxon>
        <taxon>Kitasatosporales</taxon>
        <taxon>Streptomycetaceae</taxon>
        <taxon>Kitasatospora</taxon>
    </lineage>
</organism>
<accession>A0ABY7QGU9</accession>
<sequence length="341" mass="36671">MASTPPDFDAIADILYVLAPPDFTATRNENADQLKKTDPQLAKRIRALRRPTLAAWAANVLSHRHPDLVRQLLDLGQALRDAQEHLDGEQLRALAGQRRQVVRALTGQAQRDAATAGHPLGADAIADLDRTLSAALADPDAALALAGGRLTTTLEPPPWPGATGGEPGPPARPREPDARVDIEAGTGAGSPAVRRRPAAGRPTSPHTRAPRERSAEIEDGRQHRQDQELVQAREAAAAAKQSERESAERVGDADQALRGARSALRRAQDEAEQAHNVLARAQERDDRARGALSRADELVRAAEDAVHAARRQAAQERETAREAADRLRQLEDHGHQGGRAG</sequence>
<dbReference type="Proteomes" id="UP001212821">
    <property type="component" value="Plasmid punmamed2"/>
</dbReference>
<feature type="compositionally biased region" description="Basic and acidic residues" evidence="1">
    <location>
        <begin position="241"/>
        <end position="252"/>
    </location>
</feature>
<reference evidence="2 3" key="1">
    <citation type="submission" date="2022-12" db="EMBL/GenBank/DDBJ databases">
        <title>HUAS 3-15.</title>
        <authorList>
            <person name="Mo P."/>
        </authorList>
    </citation>
    <scope>NUCLEOTIDE SEQUENCE [LARGE SCALE GENOMIC DNA]</scope>
    <source>
        <strain evidence="2 3">HUAS 3-15</strain>
        <plasmid evidence="2 3">punmamed2</plasmid>
    </source>
</reference>
<proteinExistence type="predicted"/>
<feature type="compositionally biased region" description="Basic and acidic residues" evidence="1">
    <location>
        <begin position="304"/>
        <end position="335"/>
    </location>
</feature>
<feature type="region of interest" description="Disordered" evidence="1">
    <location>
        <begin position="151"/>
        <end position="292"/>
    </location>
</feature>
<evidence type="ECO:0000313" key="3">
    <source>
        <dbReference type="Proteomes" id="UP001212821"/>
    </source>
</evidence>
<feature type="compositionally biased region" description="Basic and acidic residues" evidence="1">
    <location>
        <begin position="209"/>
        <end position="227"/>
    </location>
</feature>
<feature type="region of interest" description="Disordered" evidence="1">
    <location>
        <begin position="304"/>
        <end position="341"/>
    </location>
</feature>
<dbReference type="EMBL" id="CP115451">
    <property type="protein sequence ID" value="WBP92026.1"/>
    <property type="molecule type" value="Genomic_DNA"/>
</dbReference>
<keyword evidence="2" id="KW-0614">Plasmid</keyword>
<dbReference type="RefSeq" id="WP_270151690.1">
    <property type="nucleotide sequence ID" value="NZ_CP115451.1"/>
</dbReference>
<name>A0ABY7QGU9_9ACTN</name>
<evidence type="ECO:0008006" key="4">
    <source>
        <dbReference type="Google" id="ProtNLM"/>
    </source>
</evidence>
<gene>
    <name evidence="2" type="ORF">O1G21_40280</name>
</gene>
<feature type="compositionally biased region" description="Basic and acidic residues" evidence="1">
    <location>
        <begin position="281"/>
        <end position="292"/>
    </location>
</feature>